<reference evidence="1 2" key="1">
    <citation type="submission" date="2024-09" db="EMBL/GenBank/DDBJ databases">
        <title>The Natural Products Discovery Center: Release of the First 8490 Sequenced Strains for Exploring Actinobacteria Biosynthetic Diversity.</title>
        <authorList>
            <person name="Kalkreuter E."/>
            <person name="Kautsar S.A."/>
            <person name="Yang D."/>
            <person name="Bader C.D."/>
            <person name="Teijaro C.N."/>
            <person name="Fluegel L."/>
            <person name="Davis C.M."/>
            <person name="Simpson J.R."/>
            <person name="Lauterbach L."/>
            <person name="Steele A.D."/>
            <person name="Gui C."/>
            <person name="Meng S."/>
            <person name="Li G."/>
            <person name="Viehrig K."/>
            <person name="Ye F."/>
            <person name="Su P."/>
            <person name="Kiefer A.F."/>
            <person name="Nichols A."/>
            <person name="Cepeda A.J."/>
            <person name="Yan W."/>
            <person name="Fan B."/>
            <person name="Jiang Y."/>
            <person name="Adhikari A."/>
            <person name="Zheng C.-J."/>
            <person name="Schuster L."/>
            <person name="Cowan T.M."/>
            <person name="Smanski M.J."/>
            <person name="Chevrette M.G."/>
            <person name="De Carvalho L.P.S."/>
            <person name="Shen B."/>
        </authorList>
    </citation>
    <scope>NUCLEOTIDE SEQUENCE [LARGE SCALE GENOMIC DNA]</scope>
    <source>
        <strain evidence="1 2">NPDC056472</strain>
    </source>
</reference>
<proteinExistence type="predicted"/>
<dbReference type="EMBL" id="JBHTRV010000055">
    <property type="protein sequence ID" value="MFE5985534.1"/>
    <property type="molecule type" value="Genomic_DNA"/>
</dbReference>
<comment type="caution">
    <text evidence="1">The sequence shown here is derived from an EMBL/GenBank/DDBJ whole genome shotgun (WGS) entry which is preliminary data.</text>
</comment>
<evidence type="ECO:0000313" key="1">
    <source>
        <dbReference type="EMBL" id="MFE5985534.1"/>
    </source>
</evidence>
<sequence>MKTSERLLARLREIGVDLPQGAQLVRVHPSPAMRNAGAWSWAAFGPDGHDLRIGSQYPMSELIKAEALDVSRIGSSVTEPDAEITPTRGCRRCGKAMLTDCRICRAPYCGPCFTDHHHEGYGVSTEASW</sequence>
<name>A0ABW6J6L8_STRWE</name>
<protein>
    <submittedName>
        <fullName evidence="1">Uncharacterized protein</fullName>
    </submittedName>
</protein>
<keyword evidence="2" id="KW-1185">Reference proteome</keyword>
<dbReference type="RefSeq" id="WP_386253349.1">
    <property type="nucleotide sequence ID" value="NZ_JBHTRV010000055.1"/>
</dbReference>
<dbReference type="Proteomes" id="UP001600424">
    <property type="component" value="Unassembled WGS sequence"/>
</dbReference>
<accession>A0ABW6J6L8</accession>
<organism evidence="1 2">
    <name type="scientific">Streptomyces wedmorensis</name>
    <dbReference type="NCBI Taxonomy" id="43759"/>
    <lineage>
        <taxon>Bacteria</taxon>
        <taxon>Bacillati</taxon>
        <taxon>Actinomycetota</taxon>
        <taxon>Actinomycetes</taxon>
        <taxon>Kitasatosporales</taxon>
        <taxon>Streptomycetaceae</taxon>
        <taxon>Streptomyces</taxon>
    </lineage>
</organism>
<evidence type="ECO:0000313" key="2">
    <source>
        <dbReference type="Proteomes" id="UP001600424"/>
    </source>
</evidence>
<gene>
    <name evidence="1" type="ORF">ACFQ63_38355</name>
</gene>